<dbReference type="Gene3D" id="2.160.10.10">
    <property type="entry name" value="Hexapeptide repeat proteins"/>
    <property type="match status" value="1"/>
</dbReference>
<comment type="caution">
    <text evidence="4">The sequence shown here is derived from an EMBL/GenBank/DDBJ whole genome shotgun (WGS) entry which is preliminary data.</text>
</comment>
<dbReference type="RefSeq" id="WP_188312609.1">
    <property type="nucleotide sequence ID" value="NZ_JABTCG010000001.1"/>
</dbReference>
<protein>
    <submittedName>
        <fullName evidence="4">Acetyltransferase</fullName>
    </submittedName>
</protein>
<dbReference type="EMBL" id="JABTCG010000001">
    <property type="protein sequence ID" value="MBD0849485.1"/>
    <property type="molecule type" value="Genomic_DNA"/>
</dbReference>
<comment type="similarity">
    <text evidence="1">Belongs to the transferase hexapeptide repeat family.</text>
</comment>
<name>A0ABR7V728_9FLAO</name>
<keyword evidence="2" id="KW-0808">Transferase</keyword>
<accession>A0ABR7V728</accession>
<evidence type="ECO:0000256" key="3">
    <source>
        <dbReference type="ARBA" id="ARBA00022737"/>
    </source>
</evidence>
<dbReference type="PANTHER" id="PTHR43300">
    <property type="entry name" value="ACETYLTRANSFERASE"/>
    <property type="match status" value="1"/>
</dbReference>
<evidence type="ECO:0000256" key="2">
    <source>
        <dbReference type="ARBA" id="ARBA00022679"/>
    </source>
</evidence>
<organism evidence="4 5">
    <name type="scientific">Maribacter arenosus</name>
    <dbReference type="NCBI Taxonomy" id="1854708"/>
    <lineage>
        <taxon>Bacteria</taxon>
        <taxon>Pseudomonadati</taxon>
        <taxon>Bacteroidota</taxon>
        <taxon>Flavobacteriia</taxon>
        <taxon>Flavobacteriales</taxon>
        <taxon>Flavobacteriaceae</taxon>
        <taxon>Maribacter</taxon>
    </lineage>
</organism>
<evidence type="ECO:0000256" key="1">
    <source>
        <dbReference type="ARBA" id="ARBA00007274"/>
    </source>
</evidence>
<reference evidence="4 5" key="1">
    <citation type="submission" date="2020-05" db="EMBL/GenBank/DDBJ databases">
        <title>The draft genome sequence of Maribacter arenosus CAU 1321.</title>
        <authorList>
            <person name="Mu L."/>
        </authorList>
    </citation>
    <scope>NUCLEOTIDE SEQUENCE [LARGE SCALE GENOMIC DNA]</scope>
    <source>
        <strain evidence="4 5">CAU 1321</strain>
    </source>
</reference>
<dbReference type="InterPro" id="IPR020019">
    <property type="entry name" value="AcTrfase_PglD-like"/>
</dbReference>
<dbReference type="Proteomes" id="UP000598350">
    <property type="component" value="Unassembled WGS sequence"/>
</dbReference>
<sequence length="216" mass="23265">MKKMHLLGTSKEAVAITFDIMKEIFGATQYLLYPNMEELSIPLMPIKTLDYKIMPVGTVPKSSQKVFIATPGPKNKAAIFNDFYQKHSIDKNRYLQVIHPSAYIATSSLIEKGVLVEPHVVISSQSRIGFGVFIKRGSLIGHHNVIGAFTDINPGVVLSGNITIGEECVIGSGAVVKDNISIGANTIIGIGSVVTKDIPANSVAFGNPCKVARENI</sequence>
<dbReference type="InterPro" id="IPR050179">
    <property type="entry name" value="Trans_hexapeptide_repeat"/>
</dbReference>
<evidence type="ECO:0000313" key="4">
    <source>
        <dbReference type="EMBL" id="MBD0849485.1"/>
    </source>
</evidence>
<dbReference type="PROSITE" id="PS00101">
    <property type="entry name" value="HEXAPEP_TRANSFERASES"/>
    <property type="match status" value="1"/>
</dbReference>
<proteinExistence type="inferred from homology"/>
<evidence type="ECO:0000313" key="5">
    <source>
        <dbReference type="Proteomes" id="UP000598350"/>
    </source>
</evidence>
<dbReference type="InterPro" id="IPR011004">
    <property type="entry name" value="Trimer_LpxA-like_sf"/>
</dbReference>
<keyword evidence="5" id="KW-1185">Reference proteome</keyword>
<dbReference type="SUPFAM" id="SSF51161">
    <property type="entry name" value="Trimeric LpxA-like enzymes"/>
    <property type="match status" value="1"/>
</dbReference>
<dbReference type="PANTHER" id="PTHR43300:SF7">
    <property type="entry name" value="UDP-N-ACETYLBACILLOSAMINE N-ACETYLTRANSFERASE"/>
    <property type="match status" value="1"/>
</dbReference>
<dbReference type="InterPro" id="IPR018357">
    <property type="entry name" value="Hexapep_transf_CS"/>
</dbReference>
<gene>
    <name evidence="4" type="ORF">HPE63_02300</name>
</gene>
<keyword evidence="3" id="KW-0677">Repeat</keyword>
<dbReference type="CDD" id="cd03360">
    <property type="entry name" value="LbH_AT_putative"/>
    <property type="match status" value="1"/>
</dbReference>